<evidence type="ECO:0000256" key="2">
    <source>
        <dbReference type="ARBA" id="ARBA00022525"/>
    </source>
</evidence>
<reference evidence="3" key="1">
    <citation type="submission" date="2021-04" db="EMBL/GenBank/DDBJ databases">
        <authorList>
            <person name="Yoon J."/>
        </authorList>
    </citation>
    <scope>NUCLEOTIDE SEQUENCE</scope>
    <source>
        <strain evidence="3">KMU-90</strain>
    </source>
</reference>
<keyword evidence="2" id="KW-0964">Secreted</keyword>
<dbReference type="InterPro" id="IPR001343">
    <property type="entry name" value="Hemolysn_Ca-bd"/>
</dbReference>
<gene>
    <name evidence="3" type="ORF">KB874_22245</name>
</gene>
<dbReference type="GO" id="GO:0005509">
    <property type="term" value="F:calcium ion binding"/>
    <property type="evidence" value="ECO:0007669"/>
    <property type="project" value="InterPro"/>
</dbReference>
<dbReference type="InterPro" id="IPR010221">
    <property type="entry name" value="VCBS_dom"/>
</dbReference>
<evidence type="ECO:0000313" key="4">
    <source>
        <dbReference type="Proteomes" id="UP000681356"/>
    </source>
</evidence>
<dbReference type="InterPro" id="IPR050557">
    <property type="entry name" value="RTX_toxin/Mannuronan_C5-epim"/>
</dbReference>
<dbReference type="Proteomes" id="UP000681356">
    <property type="component" value="Unassembled WGS sequence"/>
</dbReference>
<dbReference type="Gene3D" id="2.150.10.10">
    <property type="entry name" value="Serralysin-like metalloprotease, C-terminal"/>
    <property type="match status" value="7"/>
</dbReference>
<accession>A0A8J7WFN5</accession>
<dbReference type="PROSITE" id="PS00330">
    <property type="entry name" value="HEMOLYSIN_CALCIUM"/>
    <property type="match status" value="4"/>
</dbReference>
<evidence type="ECO:0000256" key="1">
    <source>
        <dbReference type="ARBA" id="ARBA00004613"/>
    </source>
</evidence>
<comment type="subcellular location">
    <subcellularLocation>
        <location evidence="1">Secreted</location>
    </subcellularLocation>
</comment>
<dbReference type="SUPFAM" id="SSF49468">
    <property type="entry name" value="VHL"/>
    <property type="match status" value="1"/>
</dbReference>
<proteinExistence type="predicted"/>
<dbReference type="InterPro" id="IPR037140">
    <property type="entry name" value="VHL_beta_dom_sf"/>
</dbReference>
<organism evidence="3 4">
    <name type="scientific">Thetidibacter halocola</name>
    <dbReference type="NCBI Taxonomy" id="2827239"/>
    <lineage>
        <taxon>Bacteria</taxon>
        <taxon>Pseudomonadati</taxon>
        <taxon>Pseudomonadota</taxon>
        <taxon>Alphaproteobacteria</taxon>
        <taxon>Rhodobacterales</taxon>
        <taxon>Roseobacteraceae</taxon>
        <taxon>Thetidibacter</taxon>
    </lineage>
</organism>
<dbReference type="PANTHER" id="PTHR38340">
    <property type="entry name" value="S-LAYER PROTEIN"/>
    <property type="match status" value="1"/>
</dbReference>
<dbReference type="PANTHER" id="PTHR38340:SF1">
    <property type="entry name" value="S-LAYER PROTEIN"/>
    <property type="match status" value="1"/>
</dbReference>
<protein>
    <submittedName>
        <fullName evidence="3">VCBS domain-containing protein</fullName>
    </submittedName>
</protein>
<dbReference type="PRINTS" id="PR00313">
    <property type="entry name" value="CABNDNGRPT"/>
</dbReference>
<dbReference type="InterPro" id="IPR018511">
    <property type="entry name" value="Hemolysin-typ_Ca-bd_CS"/>
</dbReference>
<name>A0A8J7WFN5_9RHOB</name>
<dbReference type="NCBIfam" id="TIGR01965">
    <property type="entry name" value="VCBS_repeat"/>
    <property type="match status" value="1"/>
</dbReference>
<dbReference type="Pfam" id="PF17963">
    <property type="entry name" value="Big_9"/>
    <property type="match status" value="1"/>
</dbReference>
<comment type="caution">
    <text evidence="3">The sequence shown here is derived from an EMBL/GenBank/DDBJ whole genome shotgun (WGS) entry which is preliminary data.</text>
</comment>
<dbReference type="InterPro" id="IPR036208">
    <property type="entry name" value="VHL_sf"/>
</dbReference>
<dbReference type="Gene3D" id="2.60.40.780">
    <property type="entry name" value="von Hippel-Lindau disease tumour suppressor, beta domain"/>
    <property type="match status" value="1"/>
</dbReference>
<keyword evidence="4" id="KW-1185">Reference proteome</keyword>
<evidence type="ECO:0000313" key="3">
    <source>
        <dbReference type="EMBL" id="MBS0126805.1"/>
    </source>
</evidence>
<dbReference type="Pfam" id="PF00353">
    <property type="entry name" value="HemolysinCabind"/>
    <property type="match status" value="9"/>
</dbReference>
<dbReference type="GO" id="GO:0005576">
    <property type="term" value="C:extracellular region"/>
    <property type="evidence" value="ECO:0007669"/>
    <property type="project" value="UniProtKB-SubCell"/>
</dbReference>
<dbReference type="RefSeq" id="WP_212538765.1">
    <property type="nucleotide sequence ID" value="NZ_JAGTUU010000012.1"/>
</dbReference>
<dbReference type="SUPFAM" id="SSF51120">
    <property type="entry name" value="beta-Roll"/>
    <property type="match status" value="7"/>
</dbReference>
<sequence>MAIIIGTFQADNGILNPQLEGTASADFIAAFDGDDLLLGLAGADTLDGGLGADTMIGGFGNDFYLVDDEGDRIVEDAAAGNDTIRSTVDFALWRYGQNVEHLVLLGAVGLVGVGNALDNSITGTAGDDWLNGGAGDDLLIGGGGADVFADSAGADTMRGGWGSDTYYIDDVGDVIEEAYGQGHDVVIASVSYEMRRDGQHVEDLILVGRDDLTATGNGKGNLISGNAGNNLLDGAWGDDTLIGGKGNDTYIGGRGDDLFVIQQVGDRVVEADGEGVDTIETRVSYAMRRDSDFTENLVLKGRDDIDGTGNRQDNLIIGNDGDNRLNGAWGNDTLIGGNGRDIFIDDAGSDSMVGGSGNDLFYVDDAADVVREEAGEGDDTVRASVDYTMWRDSQNTEHLVLTGDGDLTGIGNRSDNTLLGNAGNNRLDGMQGDDTLTGGMGTDTLLGGAGNDLLDGEMADFDGRQFISGGGAEGSFGIYNYSNIRMALYFVNFDGSLLLYGLLNPGAGGVQGTFSDHNWVLYDADRGTPVHYLGNSAFGGRFDFTGDADLFEGGWGDDTFLGGAGADTMIGGAGFDTVDYAAWTQAMTIRLDGDMSVGSAFPRQTLQGIEHVIAGSGNDSITGSAGGDLIEARNGDDRLMGTTGNDTLDGGNGTDTVVYDAPISEFRGTLLDPVGGARAISLEHRPPSGPGYGTDTLIGVEVGIFDGVTIRLDGTNNAPILGDDTITTDEDSFVAFLNLLDLNDLDPDSYLPVTGDMPLPTTTYDDTSSIGSVFVGNLLNPPGYDPSGQFEYLAEGETAIDTFTYTVNDGRGGVTTATVTVIIEGRNDLDTPVTDTIAAPVQRDDTLFWDEATGRFIQMRQQFRIDDFAVLVGANDLGDGGDENNMTFFESIGGTALPIGEGFGRTALGASFGMQNGDLVWTVDKDFGTARRSTALADDQVLYGYRGGDGLTAAARVDMDVDYRTKIVADPVAIPAIAGLRGGDGADGEPGGTTNSLLYNGADGADGTAAVARAIRNIDTNGSANDDIIFGVDNVTAGTGGRGGDGGDGAATVIVTPGGLGGTFGTGGVVLGGDGGDGGMGGKGESLRVRLFGNDGDDLIFGGLGGKGGVTGVAGTNGQDGADYDAAQQGGTGGSPGQGGSGGDALYLIDGGTGNDVIVAGKLQDYFGSGVSRYELRGGAGNDTIFMQTADFDGNRPNSRYLVYGDDGDDMIVAEVDAPAGFLFPGQQRTLMDNHRTIDGGAGWDTFVFCDDVASSLTNISNVEELVMSNGTFSGLTYQVTAAQLAAISGGNALRLSGETGLKVFQLEETTGWSRDNVVAGIGGEFYHQWRYAPTDFVLQVQIDLNDIDHYFRVSVGWNDFG</sequence>
<dbReference type="InterPro" id="IPR011049">
    <property type="entry name" value="Serralysin-like_metalloprot_C"/>
</dbReference>
<dbReference type="EMBL" id="JAGTUU010000012">
    <property type="protein sequence ID" value="MBS0126805.1"/>
    <property type="molecule type" value="Genomic_DNA"/>
</dbReference>